<name>A0A381V0C3_9ZZZZ</name>
<dbReference type="GO" id="GO:0031151">
    <property type="term" value="F:histone H3K79 methyltransferase activity"/>
    <property type="evidence" value="ECO:0007669"/>
    <property type="project" value="InterPro"/>
</dbReference>
<evidence type="ECO:0000259" key="1">
    <source>
        <dbReference type="Pfam" id="PF08123"/>
    </source>
</evidence>
<feature type="domain" description="DOT1" evidence="1">
    <location>
        <begin position="39"/>
        <end position="106"/>
    </location>
</feature>
<reference evidence="2" key="1">
    <citation type="submission" date="2018-05" db="EMBL/GenBank/DDBJ databases">
        <authorList>
            <person name="Lanie J.A."/>
            <person name="Ng W.-L."/>
            <person name="Kazmierczak K.M."/>
            <person name="Andrzejewski T.M."/>
            <person name="Davidsen T.M."/>
            <person name="Wayne K.J."/>
            <person name="Tettelin H."/>
            <person name="Glass J.I."/>
            <person name="Rusch D."/>
            <person name="Podicherti R."/>
            <person name="Tsui H.-C.T."/>
            <person name="Winkler M.E."/>
        </authorList>
    </citation>
    <scope>NUCLEOTIDE SEQUENCE</scope>
</reference>
<dbReference type="InterPro" id="IPR029063">
    <property type="entry name" value="SAM-dependent_MTases_sf"/>
</dbReference>
<dbReference type="AlphaFoldDB" id="A0A381V0C3"/>
<dbReference type="InterPro" id="IPR025789">
    <property type="entry name" value="DOT1_dom"/>
</dbReference>
<organism evidence="2">
    <name type="scientific">marine metagenome</name>
    <dbReference type="NCBI Taxonomy" id="408172"/>
    <lineage>
        <taxon>unclassified sequences</taxon>
        <taxon>metagenomes</taxon>
        <taxon>ecological metagenomes</taxon>
    </lineage>
</organism>
<evidence type="ECO:0000313" key="2">
    <source>
        <dbReference type="EMBL" id="SVA33421.1"/>
    </source>
</evidence>
<accession>A0A381V0C3</accession>
<dbReference type="Gene3D" id="3.40.50.150">
    <property type="entry name" value="Vaccinia Virus protein VP39"/>
    <property type="match status" value="1"/>
</dbReference>
<dbReference type="EMBL" id="UINC01007455">
    <property type="protein sequence ID" value="SVA33421.1"/>
    <property type="molecule type" value="Genomic_DNA"/>
</dbReference>
<gene>
    <name evidence="2" type="ORF">METZ01_LOCUS86275</name>
</gene>
<sequence length="213" mass="25173">MNNNIEKLYEKYPLIKYRRLEYYTENKHNIDEEKKGIYDNYDEMGYNTITKIINEIKEDINNEDIFYDLGSGLGKVTTQFYLDTICKKVVGIEYFKDLFDVSIKVKKSINIEKGRSIEYYQGNLINFDIDEATIIYFGIVNNKGAKLIEGDILKDIVIEKIKKSKNLKIIFSLTALDILYKKKIEKIYVPLKTKNGTIIKTKNYPYPHYIYYL</sequence>
<protein>
    <recommendedName>
        <fullName evidence="1">DOT1 domain-containing protein</fullName>
    </recommendedName>
</protein>
<proteinExistence type="predicted"/>
<dbReference type="Pfam" id="PF08123">
    <property type="entry name" value="DOT1"/>
    <property type="match status" value="1"/>
</dbReference>
<dbReference type="SUPFAM" id="SSF53335">
    <property type="entry name" value="S-adenosyl-L-methionine-dependent methyltransferases"/>
    <property type="match status" value="1"/>
</dbReference>